<protein>
    <submittedName>
        <fullName evidence="2">Uncharacterized protein</fullName>
    </submittedName>
</protein>
<reference evidence="2 3" key="1">
    <citation type="submission" date="2019-03" db="EMBL/GenBank/DDBJ databases">
        <authorList>
            <person name="Gonzalez-Pimentel J.L."/>
        </authorList>
    </citation>
    <scope>NUCLEOTIDE SEQUENCE [LARGE SCALE GENOMIC DNA]</scope>
    <source>
        <strain evidence="2 3">JCM 31289</strain>
    </source>
</reference>
<sequence>MTLRALKGPAYRGKSLLVPLHLRIRFQEGEGGGGDAERGLCTPVQSRVGPPASPVTRPDGAGEL</sequence>
<comment type="caution">
    <text evidence="2">The sequence shown here is derived from an EMBL/GenBank/DDBJ whole genome shotgun (WGS) entry which is preliminary data.</text>
</comment>
<evidence type="ECO:0000313" key="2">
    <source>
        <dbReference type="EMBL" id="TGB18777.1"/>
    </source>
</evidence>
<keyword evidence="3" id="KW-1185">Reference proteome</keyword>
<dbReference type="EMBL" id="SRID01000005">
    <property type="protein sequence ID" value="TGB18777.1"/>
    <property type="molecule type" value="Genomic_DNA"/>
</dbReference>
<evidence type="ECO:0000256" key="1">
    <source>
        <dbReference type="SAM" id="MobiDB-lite"/>
    </source>
</evidence>
<feature type="region of interest" description="Disordered" evidence="1">
    <location>
        <begin position="28"/>
        <end position="64"/>
    </location>
</feature>
<name>A0A4Z0HDH7_9ACTN</name>
<evidence type="ECO:0000313" key="3">
    <source>
        <dbReference type="Proteomes" id="UP000297948"/>
    </source>
</evidence>
<gene>
    <name evidence="2" type="ORF">E4099_01320</name>
</gene>
<accession>A0A4Z0HDH7</accession>
<organism evidence="2 3">
    <name type="scientific">Streptomyces palmae</name>
    <dbReference type="NCBI Taxonomy" id="1701085"/>
    <lineage>
        <taxon>Bacteria</taxon>
        <taxon>Bacillati</taxon>
        <taxon>Actinomycetota</taxon>
        <taxon>Actinomycetes</taxon>
        <taxon>Kitasatosporales</taxon>
        <taxon>Streptomycetaceae</taxon>
        <taxon>Streptomyces</taxon>
    </lineage>
</organism>
<proteinExistence type="predicted"/>
<dbReference type="AlphaFoldDB" id="A0A4Z0HDH7"/>
<dbReference type="Proteomes" id="UP000297948">
    <property type="component" value="Unassembled WGS sequence"/>
</dbReference>